<evidence type="ECO:0000313" key="4">
    <source>
        <dbReference type="Proteomes" id="UP001597185"/>
    </source>
</evidence>
<comment type="caution">
    <text evidence="3">The sequence shown here is derived from an EMBL/GenBank/DDBJ whole genome shotgun (WGS) entry which is preliminary data.</text>
</comment>
<dbReference type="AlphaFoldDB" id="A0ABD6BXU5"/>
<dbReference type="RefSeq" id="WP_256417381.1">
    <property type="nucleotide sequence ID" value="NZ_JANHDL010000002.1"/>
</dbReference>
<feature type="compositionally biased region" description="Acidic residues" evidence="1">
    <location>
        <begin position="25"/>
        <end position="34"/>
    </location>
</feature>
<protein>
    <recommendedName>
        <fullName evidence="2">DUF8135 domain-containing protein</fullName>
    </recommendedName>
</protein>
<evidence type="ECO:0000313" key="3">
    <source>
        <dbReference type="EMBL" id="MFD1569558.1"/>
    </source>
</evidence>
<dbReference type="Proteomes" id="UP001597185">
    <property type="component" value="Unassembled WGS sequence"/>
</dbReference>
<evidence type="ECO:0000256" key="1">
    <source>
        <dbReference type="SAM" id="MobiDB-lite"/>
    </source>
</evidence>
<feature type="region of interest" description="Disordered" evidence="1">
    <location>
        <begin position="80"/>
        <end position="121"/>
    </location>
</feature>
<feature type="domain" description="DUF8135" evidence="2">
    <location>
        <begin position="120"/>
        <end position="168"/>
    </location>
</feature>
<organism evidence="3 4">
    <name type="scientific">Halorubrum laminariae</name>
    <dbReference type="NCBI Taxonomy" id="1433523"/>
    <lineage>
        <taxon>Archaea</taxon>
        <taxon>Methanobacteriati</taxon>
        <taxon>Methanobacteriota</taxon>
        <taxon>Stenosarchaea group</taxon>
        <taxon>Halobacteria</taxon>
        <taxon>Halobacteriales</taxon>
        <taxon>Haloferacaceae</taxon>
        <taxon>Halorubrum</taxon>
    </lineage>
</organism>
<dbReference type="EMBL" id="JBHUDB010000001">
    <property type="protein sequence ID" value="MFD1569558.1"/>
    <property type="molecule type" value="Genomic_DNA"/>
</dbReference>
<proteinExistence type="predicted"/>
<evidence type="ECO:0000259" key="2">
    <source>
        <dbReference type="Pfam" id="PF26456"/>
    </source>
</evidence>
<dbReference type="Pfam" id="PF26456">
    <property type="entry name" value="DUF8135"/>
    <property type="match status" value="1"/>
</dbReference>
<gene>
    <name evidence="3" type="ORF">ACFR9T_02965</name>
</gene>
<dbReference type="InterPro" id="IPR058448">
    <property type="entry name" value="DUF8135"/>
</dbReference>
<feature type="region of interest" description="Disordered" evidence="1">
    <location>
        <begin position="1"/>
        <end position="66"/>
    </location>
</feature>
<accession>A0ABD6BXU5</accession>
<reference evidence="3 4" key="1">
    <citation type="journal article" date="2019" name="Int. J. Syst. Evol. Microbiol.">
        <title>The Global Catalogue of Microorganisms (GCM) 10K type strain sequencing project: providing services to taxonomists for standard genome sequencing and annotation.</title>
        <authorList>
            <consortium name="The Broad Institute Genomics Platform"/>
            <consortium name="The Broad Institute Genome Sequencing Center for Infectious Disease"/>
            <person name="Wu L."/>
            <person name="Ma J."/>
        </authorList>
    </citation>
    <scope>NUCLEOTIDE SEQUENCE [LARGE SCALE GENOMIC DNA]</scope>
    <source>
        <strain evidence="3 4">CGMCC 1.12689</strain>
    </source>
</reference>
<name>A0ABD6BXU5_9EURY</name>
<feature type="compositionally biased region" description="Acidic residues" evidence="1">
    <location>
        <begin position="42"/>
        <end position="58"/>
    </location>
</feature>
<keyword evidence="4" id="KW-1185">Reference proteome</keyword>
<sequence length="179" mass="18592">MTDDETDGADGRTTGDADGGPVGDADVEAIDPFDELGPAGDVDADDIDDFGDIDDPDDPFERMDVGDLGDEDIWQSLDVDAGELGGSGPDSAAVADASTRGSASDATLGAGDAGSEHADRTVDKRAYCQQCPHFTAPPEADCTHEGTEIVEVVDVDEFRVRNCPLVAKADRAAESARDM</sequence>